<dbReference type="Proteomes" id="UP000298652">
    <property type="component" value="Chromosome 2"/>
</dbReference>
<keyword evidence="2" id="KW-1185">Reference proteome</keyword>
<sequence>MLGREGTNVNQFRTVLSVQSLYLITGREASPHKELMAVAHPDSIFLLLFCGLQLEEPKISWSNQIIFSTSFVPIVNLL</sequence>
<name>A0A4V6Y8V2_SETVI</name>
<proteinExistence type="predicted"/>
<protein>
    <submittedName>
        <fullName evidence="1">Uncharacterized protein</fullName>
    </submittedName>
</protein>
<dbReference type="EMBL" id="CM016553">
    <property type="protein sequence ID" value="TKW33006.1"/>
    <property type="molecule type" value="Genomic_DNA"/>
</dbReference>
<dbReference type="AlphaFoldDB" id="A0A4V6Y8V2"/>
<accession>A0A4V6Y8V2</accession>
<evidence type="ECO:0000313" key="2">
    <source>
        <dbReference type="Proteomes" id="UP000298652"/>
    </source>
</evidence>
<evidence type="ECO:0000313" key="1">
    <source>
        <dbReference type="EMBL" id="TKW33006.1"/>
    </source>
</evidence>
<dbReference type="Gramene" id="TKW33006">
    <property type="protein sequence ID" value="TKW33006"/>
    <property type="gene ID" value="SEVIR_2G204250v2"/>
</dbReference>
<gene>
    <name evidence="1" type="ORF">SEVIR_2G204250v2</name>
</gene>
<organism evidence="1 2">
    <name type="scientific">Setaria viridis</name>
    <name type="common">Green bristlegrass</name>
    <name type="synonym">Setaria italica subsp. viridis</name>
    <dbReference type="NCBI Taxonomy" id="4556"/>
    <lineage>
        <taxon>Eukaryota</taxon>
        <taxon>Viridiplantae</taxon>
        <taxon>Streptophyta</taxon>
        <taxon>Embryophyta</taxon>
        <taxon>Tracheophyta</taxon>
        <taxon>Spermatophyta</taxon>
        <taxon>Magnoliopsida</taxon>
        <taxon>Liliopsida</taxon>
        <taxon>Poales</taxon>
        <taxon>Poaceae</taxon>
        <taxon>PACMAD clade</taxon>
        <taxon>Panicoideae</taxon>
        <taxon>Panicodae</taxon>
        <taxon>Paniceae</taxon>
        <taxon>Cenchrinae</taxon>
        <taxon>Setaria</taxon>
    </lineage>
</organism>
<reference evidence="1" key="1">
    <citation type="submission" date="2019-03" db="EMBL/GenBank/DDBJ databases">
        <title>WGS assembly of Setaria viridis.</title>
        <authorList>
            <person name="Huang P."/>
            <person name="Jenkins J."/>
            <person name="Grimwood J."/>
            <person name="Barry K."/>
            <person name="Healey A."/>
            <person name="Mamidi S."/>
            <person name="Sreedasyam A."/>
            <person name="Shu S."/>
            <person name="Feldman M."/>
            <person name="Wu J."/>
            <person name="Yu Y."/>
            <person name="Chen C."/>
            <person name="Johnson J."/>
            <person name="Rokhsar D."/>
            <person name="Baxter I."/>
            <person name="Schmutz J."/>
            <person name="Brutnell T."/>
            <person name="Kellogg E."/>
        </authorList>
    </citation>
    <scope>NUCLEOTIDE SEQUENCE [LARGE SCALE GENOMIC DNA]</scope>
</reference>